<evidence type="ECO:0000313" key="3">
    <source>
        <dbReference type="Proteomes" id="UP001620405"/>
    </source>
</evidence>
<dbReference type="EMBL" id="JADIKG010000011">
    <property type="protein sequence ID" value="MFK2873561.1"/>
    <property type="molecule type" value="Genomic_DNA"/>
</dbReference>
<proteinExistence type="predicted"/>
<dbReference type="Proteomes" id="UP001620405">
    <property type="component" value="Unassembled WGS sequence"/>
</dbReference>
<accession>A0ABW8IUA1</accession>
<sequence length="311" mass="34276">MPALDFKEIAIPTHGPTRDDFEMFARDFLAFKGFKIIVGPDRGADDGRDLIIEEKRTGVGGETNVRWLVSCKHNAHSGSSVTPGDESDIRDRLQMHSCQGFVGFYSTLPSGGLAARLNAANLPYEVQVFDGGRIEAELLASPGGIAIARRYMPSSTAAWSTEHPVPARLFATDPELKCAHCGKDLLGPTPSGILVLWTSHNEDFTDKRVETVYWCCKSDCDQALVAKHYRRGLTDGWEDIPDIIAPVGYIRWIMAVINEVHGRRPYSDSALANIKTFFVNLFPLVSREMTSVEKKQIQRLIELPVGLGGSG</sequence>
<reference evidence="2 3" key="1">
    <citation type="submission" date="2020-10" db="EMBL/GenBank/DDBJ databases">
        <title>Phylogeny of dyella-like bacteria.</title>
        <authorList>
            <person name="Fu J."/>
        </authorList>
    </citation>
    <scope>NUCLEOTIDE SEQUENCE [LARGE SCALE GENOMIC DNA]</scope>
    <source>
        <strain evidence="2 3">DHOB07</strain>
    </source>
</reference>
<evidence type="ECO:0000313" key="2">
    <source>
        <dbReference type="EMBL" id="MFK2873561.1"/>
    </source>
</evidence>
<protein>
    <submittedName>
        <fullName evidence="2">Restriction endonuclease</fullName>
    </submittedName>
</protein>
<dbReference type="InterPro" id="IPR007560">
    <property type="entry name" value="Restrct_endonuc_IV_Mrr"/>
</dbReference>
<evidence type="ECO:0000259" key="1">
    <source>
        <dbReference type="Pfam" id="PF04471"/>
    </source>
</evidence>
<keyword evidence="3" id="KW-1185">Reference proteome</keyword>
<name>A0ABW8IUA1_9GAMM</name>
<organism evidence="2 3">
    <name type="scientific">Dyella lipolytica</name>
    <dbReference type="NCBI Taxonomy" id="1867835"/>
    <lineage>
        <taxon>Bacteria</taxon>
        <taxon>Pseudomonadati</taxon>
        <taxon>Pseudomonadota</taxon>
        <taxon>Gammaproteobacteria</taxon>
        <taxon>Lysobacterales</taxon>
        <taxon>Rhodanobacteraceae</taxon>
        <taxon>Dyella</taxon>
    </lineage>
</organism>
<gene>
    <name evidence="2" type="ORF">ISP13_08455</name>
</gene>
<feature type="domain" description="Restriction endonuclease type IV Mrr" evidence="1">
    <location>
        <begin position="19"/>
        <end position="97"/>
    </location>
</feature>
<keyword evidence="2" id="KW-0540">Nuclease</keyword>
<keyword evidence="2" id="KW-0378">Hydrolase</keyword>
<dbReference type="Pfam" id="PF04471">
    <property type="entry name" value="Mrr_cat"/>
    <property type="match status" value="1"/>
</dbReference>
<dbReference type="RefSeq" id="WP_284397081.1">
    <property type="nucleotide sequence ID" value="NZ_BSNQ01000003.1"/>
</dbReference>
<dbReference type="GO" id="GO:0004519">
    <property type="term" value="F:endonuclease activity"/>
    <property type="evidence" value="ECO:0007669"/>
    <property type="project" value="UniProtKB-KW"/>
</dbReference>
<keyword evidence="2" id="KW-0255">Endonuclease</keyword>
<comment type="caution">
    <text evidence="2">The sequence shown here is derived from an EMBL/GenBank/DDBJ whole genome shotgun (WGS) entry which is preliminary data.</text>
</comment>